<evidence type="ECO:0000313" key="4">
    <source>
        <dbReference type="Proteomes" id="UP001552299"/>
    </source>
</evidence>
<proteinExistence type="predicted"/>
<feature type="domain" description="RNase H type-1" evidence="1">
    <location>
        <begin position="343"/>
        <end position="466"/>
    </location>
</feature>
<name>A0ABD0US09_DENTH</name>
<organism evidence="3 4">
    <name type="scientific">Dendrobium thyrsiflorum</name>
    <name type="common">Pinecone-like raceme dendrobium</name>
    <name type="synonym">Orchid</name>
    <dbReference type="NCBI Taxonomy" id="117978"/>
    <lineage>
        <taxon>Eukaryota</taxon>
        <taxon>Viridiplantae</taxon>
        <taxon>Streptophyta</taxon>
        <taxon>Embryophyta</taxon>
        <taxon>Tracheophyta</taxon>
        <taxon>Spermatophyta</taxon>
        <taxon>Magnoliopsida</taxon>
        <taxon>Liliopsida</taxon>
        <taxon>Asparagales</taxon>
        <taxon>Orchidaceae</taxon>
        <taxon>Epidendroideae</taxon>
        <taxon>Malaxideae</taxon>
        <taxon>Dendrobiinae</taxon>
        <taxon>Dendrobium</taxon>
    </lineage>
</organism>
<sequence length="496" mass="56710">MVDKCGPLRAKIAWNFINKPHSLLSRSLLAKYGNQIWDGVYRCNASTTWRLLRDGARHLRPLLRWRISSGNAIDTINDKWFLDLNICRWPTYVAELDDATKFVSGFIKDRSWDVVKLKQFFGIDLVDAICSVPIHLEEDKMDLIYKCSGKSISALVWEKSFEDLEDVQIWSRFKKLKLRPRVELFWWRLGLNAIPSNHFLMHRKLSDISSCPRGCISVEDKDHVAVKCIKISTLLDCLSKWGCYLPMFTNFDDCIDSLLKLAVSNPFVGNLYCSVVFLCWKGRNKVFHGGSDDSPLYIAANAFSYAVATFPCNLILENWDANQLCKLSQYSWRPPPPGWVKANVDVTLATSNKACIGGVFRDSKGRFLYAFGRGFLHWDGAQAEVLSVLAVGDFIQEWMLEAEGLIVECDNYNVIKVFKGFLNKEIDKEGVLNSKDLDFLDHFKQFCFSFSFRECNRLVDFCANLALNSDFIWDDIGSNNVPPSFVSLLKEECSCN</sequence>
<dbReference type="Pfam" id="PF13966">
    <property type="entry name" value="zf-RVT"/>
    <property type="match status" value="1"/>
</dbReference>
<dbReference type="InterPro" id="IPR053151">
    <property type="entry name" value="RNase_H-like"/>
</dbReference>
<protein>
    <recommendedName>
        <fullName evidence="5">RNase H type-1 domain-containing protein</fullName>
    </recommendedName>
</protein>
<dbReference type="InterPro" id="IPR044730">
    <property type="entry name" value="RNase_H-like_dom_plant"/>
</dbReference>
<dbReference type="PANTHER" id="PTHR47723:SF19">
    <property type="entry name" value="POLYNUCLEOTIDYL TRANSFERASE, RIBONUCLEASE H-LIKE SUPERFAMILY PROTEIN"/>
    <property type="match status" value="1"/>
</dbReference>
<dbReference type="InterPro" id="IPR026960">
    <property type="entry name" value="RVT-Znf"/>
</dbReference>
<dbReference type="EMBL" id="JANQDX010000012">
    <property type="protein sequence ID" value="KAL0915384.1"/>
    <property type="molecule type" value="Genomic_DNA"/>
</dbReference>
<dbReference type="PANTHER" id="PTHR47723">
    <property type="entry name" value="OS05G0353850 PROTEIN"/>
    <property type="match status" value="1"/>
</dbReference>
<accession>A0ABD0US09</accession>
<keyword evidence="4" id="KW-1185">Reference proteome</keyword>
<dbReference type="Proteomes" id="UP001552299">
    <property type="component" value="Unassembled WGS sequence"/>
</dbReference>
<dbReference type="Gene3D" id="3.30.420.10">
    <property type="entry name" value="Ribonuclease H-like superfamily/Ribonuclease H"/>
    <property type="match status" value="1"/>
</dbReference>
<evidence type="ECO:0000259" key="2">
    <source>
        <dbReference type="Pfam" id="PF13966"/>
    </source>
</evidence>
<reference evidence="3 4" key="1">
    <citation type="journal article" date="2024" name="Plant Biotechnol. J.">
        <title>Dendrobium thyrsiflorum genome and its molecular insights into genes involved in important horticultural traits.</title>
        <authorList>
            <person name="Chen B."/>
            <person name="Wang J.Y."/>
            <person name="Zheng P.J."/>
            <person name="Li K.L."/>
            <person name="Liang Y.M."/>
            <person name="Chen X.F."/>
            <person name="Zhang C."/>
            <person name="Zhao X."/>
            <person name="He X."/>
            <person name="Zhang G.Q."/>
            <person name="Liu Z.J."/>
            <person name="Xu Q."/>
        </authorList>
    </citation>
    <scope>NUCLEOTIDE SEQUENCE [LARGE SCALE GENOMIC DNA]</scope>
    <source>
        <strain evidence="3">GZMU011</strain>
    </source>
</reference>
<dbReference type="CDD" id="cd06222">
    <property type="entry name" value="RNase_H_like"/>
    <property type="match status" value="1"/>
</dbReference>
<evidence type="ECO:0000313" key="3">
    <source>
        <dbReference type="EMBL" id="KAL0915384.1"/>
    </source>
</evidence>
<comment type="caution">
    <text evidence="3">The sequence shown here is derived from an EMBL/GenBank/DDBJ whole genome shotgun (WGS) entry which is preliminary data.</text>
</comment>
<evidence type="ECO:0000259" key="1">
    <source>
        <dbReference type="Pfam" id="PF13456"/>
    </source>
</evidence>
<dbReference type="AlphaFoldDB" id="A0ABD0US09"/>
<dbReference type="InterPro" id="IPR036397">
    <property type="entry name" value="RNaseH_sf"/>
</dbReference>
<evidence type="ECO:0008006" key="5">
    <source>
        <dbReference type="Google" id="ProtNLM"/>
    </source>
</evidence>
<dbReference type="Pfam" id="PF13456">
    <property type="entry name" value="RVT_3"/>
    <property type="match status" value="1"/>
</dbReference>
<dbReference type="InterPro" id="IPR002156">
    <property type="entry name" value="RNaseH_domain"/>
</dbReference>
<feature type="domain" description="Reverse transcriptase zinc-binding" evidence="2">
    <location>
        <begin position="156"/>
        <end position="229"/>
    </location>
</feature>
<gene>
    <name evidence="3" type="ORF">M5K25_015796</name>
</gene>